<sequence length="159" mass="17505">MARRCVFPPVAHEPRTEYRADGEPKEEGHENTAISQKETRKNALRRWDERTSGSPSPIAPFSIQNKRGVAWMGWGETKGTYLGLDVFDALYGHPLAAPVTPRLAHGRALVLARVRGAPSCGTRLAARRVVSSSVRCLSTGREGESQCKKREGGRKGVPW</sequence>
<name>A0A4S4LQX3_9AGAM</name>
<feature type="compositionally biased region" description="Basic and acidic residues" evidence="1">
    <location>
        <begin position="37"/>
        <end position="51"/>
    </location>
</feature>
<keyword evidence="3" id="KW-1185">Reference proteome</keyword>
<organism evidence="2 3">
    <name type="scientific">Bondarzewia mesenterica</name>
    <dbReference type="NCBI Taxonomy" id="1095465"/>
    <lineage>
        <taxon>Eukaryota</taxon>
        <taxon>Fungi</taxon>
        <taxon>Dikarya</taxon>
        <taxon>Basidiomycota</taxon>
        <taxon>Agaricomycotina</taxon>
        <taxon>Agaricomycetes</taxon>
        <taxon>Russulales</taxon>
        <taxon>Bondarzewiaceae</taxon>
        <taxon>Bondarzewia</taxon>
    </lineage>
</organism>
<evidence type="ECO:0000313" key="2">
    <source>
        <dbReference type="EMBL" id="THH14756.1"/>
    </source>
</evidence>
<feature type="compositionally biased region" description="Basic and acidic residues" evidence="1">
    <location>
        <begin position="12"/>
        <end position="30"/>
    </location>
</feature>
<reference evidence="2 3" key="1">
    <citation type="submission" date="2019-02" db="EMBL/GenBank/DDBJ databases">
        <title>Genome sequencing of the rare red list fungi Bondarzewia mesenterica.</title>
        <authorList>
            <person name="Buettner E."/>
            <person name="Kellner H."/>
        </authorList>
    </citation>
    <scope>NUCLEOTIDE SEQUENCE [LARGE SCALE GENOMIC DNA]</scope>
    <source>
        <strain evidence="2 3">DSM 108281</strain>
    </source>
</reference>
<accession>A0A4S4LQX3</accession>
<protein>
    <submittedName>
        <fullName evidence="2">Uncharacterized protein</fullName>
    </submittedName>
</protein>
<evidence type="ECO:0000256" key="1">
    <source>
        <dbReference type="SAM" id="MobiDB-lite"/>
    </source>
</evidence>
<evidence type="ECO:0000313" key="3">
    <source>
        <dbReference type="Proteomes" id="UP000310158"/>
    </source>
</evidence>
<comment type="caution">
    <text evidence="2">The sequence shown here is derived from an EMBL/GenBank/DDBJ whole genome shotgun (WGS) entry which is preliminary data.</text>
</comment>
<feature type="region of interest" description="Disordered" evidence="1">
    <location>
        <begin position="1"/>
        <end position="61"/>
    </location>
</feature>
<gene>
    <name evidence="2" type="ORF">EW146_g5619</name>
</gene>
<dbReference type="EMBL" id="SGPL01000252">
    <property type="protein sequence ID" value="THH14756.1"/>
    <property type="molecule type" value="Genomic_DNA"/>
</dbReference>
<dbReference type="AlphaFoldDB" id="A0A4S4LQX3"/>
<dbReference type="Proteomes" id="UP000310158">
    <property type="component" value="Unassembled WGS sequence"/>
</dbReference>
<proteinExistence type="predicted"/>